<dbReference type="InterPro" id="IPR036821">
    <property type="entry name" value="Peptide_deformylase_sf"/>
</dbReference>
<dbReference type="GO" id="GO:0042586">
    <property type="term" value="F:peptide deformylase activity"/>
    <property type="evidence" value="ECO:0007669"/>
    <property type="project" value="UniProtKB-UniRule"/>
</dbReference>
<dbReference type="EMBL" id="QXIU01000114">
    <property type="protein sequence ID" value="RIE11357.1"/>
    <property type="molecule type" value="Genomic_DNA"/>
</dbReference>
<comment type="function">
    <text evidence="2">Removes the formyl group from the N-terminal Met of newly synthesized proteins. Requires at least a dipeptide for an efficient rate of reaction. N-terminal L-methionine is a prerequisite for activity but the enzyme has broad specificity at other positions.</text>
</comment>
<evidence type="ECO:0000313" key="3">
    <source>
        <dbReference type="EMBL" id="RIE09562.1"/>
    </source>
</evidence>
<dbReference type="AlphaFoldDB" id="A0A398DGM7"/>
<feature type="active site" evidence="2">
    <location>
        <position position="136"/>
    </location>
</feature>
<evidence type="ECO:0000313" key="5">
    <source>
        <dbReference type="Proteomes" id="UP000266260"/>
    </source>
</evidence>
<keyword evidence="2 4" id="KW-0378">Hydrolase</keyword>
<organism evidence="4 6">
    <name type="scientific">Candidatus Cryosericum odellii</name>
    <dbReference type="NCBI Taxonomy" id="2290917"/>
    <lineage>
        <taxon>Bacteria</taxon>
        <taxon>Pseudomonadati</taxon>
        <taxon>Caldisericota/Cryosericota group</taxon>
        <taxon>Candidatus Cryosericota</taxon>
        <taxon>Candidatus Cryosericia</taxon>
        <taxon>Candidatus Cryosericales</taxon>
        <taxon>Candidatus Cryosericaceae</taxon>
        <taxon>Candidatus Cryosericum</taxon>
    </lineage>
</organism>
<dbReference type="PANTHER" id="PTHR10458">
    <property type="entry name" value="PEPTIDE DEFORMYLASE"/>
    <property type="match status" value="1"/>
</dbReference>
<dbReference type="EMBL" id="QXIT01000047">
    <property type="protein sequence ID" value="RIE09562.1"/>
    <property type="molecule type" value="Genomic_DNA"/>
</dbReference>
<dbReference type="NCBIfam" id="NF001159">
    <property type="entry name" value="PRK00150.1-3"/>
    <property type="match status" value="1"/>
</dbReference>
<dbReference type="Pfam" id="PF01327">
    <property type="entry name" value="Pep_deformylase"/>
    <property type="match status" value="1"/>
</dbReference>
<dbReference type="EC" id="3.5.1.88" evidence="2"/>
<dbReference type="GO" id="GO:0046872">
    <property type="term" value="F:metal ion binding"/>
    <property type="evidence" value="ECO:0007669"/>
    <property type="project" value="UniProtKB-KW"/>
</dbReference>
<accession>A0A398DGM7</accession>
<feature type="binding site" evidence="2">
    <location>
        <position position="93"/>
    </location>
    <ligand>
        <name>Fe cation</name>
        <dbReference type="ChEBI" id="CHEBI:24875"/>
    </ligand>
</feature>
<evidence type="ECO:0000313" key="6">
    <source>
        <dbReference type="Proteomes" id="UP000266489"/>
    </source>
</evidence>
<dbReference type="Proteomes" id="UP000266260">
    <property type="component" value="Unassembled WGS sequence"/>
</dbReference>
<dbReference type="GO" id="GO:0006412">
    <property type="term" value="P:translation"/>
    <property type="evidence" value="ECO:0007669"/>
    <property type="project" value="UniProtKB-UniRule"/>
</dbReference>
<dbReference type="SUPFAM" id="SSF56420">
    <property type="entry name" value="Peptide deformylase"/>
    <property type="match status" value="1"/>
</dbReference>
<reference evidence="5 6" key="1">
    <citation type="submission" date="2018-09" db="EMBL/GenBank/DDBJ databases">
        <title>Discovery and Ecogenomic Context for Candidatus Cryosericales, a Global Caldiserica Order Active in Thawing Permafrost.</title>
        <authorList>
            <person name="Martinez M.A."/>
            <person name="Woodcroft B.J."/>
            <person name="Ignacio Espinoza J.C."/>
            <person name="Zayed A."/>
            <person name="Singleton C.M."/>
            <person name="Boyd J."/>
            <person name="Li Y.-F."/>
            <person name="Purvine S."/>
            <person name="Maughan H."/>
            <person name="Hodgkins S.B."/>
            <person name="Anderson D."/>
            <person name="Sederholm M."/>
            <person name="Temperton B."/>
            <person name="Saleska S.R."/>
            <person name="Tyson G.W."/>
            <person name="Rich V.I."/>
        </authorList>
    </citation>
    <scope>NUCLEOTIDE SEQUENCE [LARGE SCALE GENOMIC DNA]</scope>
    <source>
        <strain evidence="4 6">SMC5</strain>
        <strain evidence="3 5">SMC6</strain>
    </source>
</reference>
<dbReference type="Gene3D" id="3.90.45.10">
    <property type="entry name" value="Peptide deformylase"/>
    <property type="match status" value="1"/>
</dbReference>
<dbReference type="Proteomes" id="UP000266489">
    <property type="component" value="Unassembled WGS sequence"/>
</dbReference>
<dbReference type="NCBIfam" id="TIGR00079">
    <property type="entry name" value="pept_deformyl"/>
    <property type="match status" value="1"/>
</dbReference>
<dbReference type="InterPro" id="IPR023635">
    <property type="entry name" value="Peptide_deformylase"/>
</dbReference>
<name>A0A398DGM7_9BACT</name>
<dbReference type="PANTHER" id="PTHR10458:SF22">
    <property type="entry name" value="PEPTIDE DEFORMYLASE"/>
    <property type="match status" value="1"/>
</dbReference>
<evidence type="ECO:0000313" key="4">
    <source>
        <dbReference type="EMBL" id="RIE11357.1"/>
    </source>
</evidence>
<keyword evidence="5" id="KW-1185">Reference proteome</keyword>
<evidence type="ECO:0000256" key="1">
    <source>
        <dbReference type="ARBA" id="ARBA00010759"/>
    </source>
</evidence>
<keyword evidence="2" id="KW-0648">Protein biosynthesis</keyword>
<gene>
    <name evidence="2 4" type="primary">def</name>
    <name evidence="4" type="ORF">SMC5_04770</name>
    <name evidence="3" type="ORF">SMC6_02715</name>
</gene>
<comment type="cofactor">
    <cofactor evidence="2">
        <name>Fe(2+)</name>
        <dbReference type="ChEBI" id="CHEBI:29033"/>
    </cofactor>
    <text evidence="2">Binds 1 Fe(2+) ion.</text>
</comment>
<keyword evidence="2" id="KW-0408">Iron</keyword>
<comment type="catalytic activity">
    <reaction evidence="2">
        <text>N-terminal N-formyl-L-methionyl-[peptide] + H2O = N-terminal L-methionyl-[peptide] + formate</text>
        <dbReference type="Rhea" id="RHEA:24420"/>
        <dbReference type="Rhea" id="RHEA-COMP:10639"/>
        <dbReference type="Rhea" id="RHEA-COMP:10640"/>
        <dbReference type="ChEBI" id="CHEBI:15377"/>
        <dbReference type="ChEBI" id="CHEBI:15740"/>
        <dbReference type="ChEBI" id="CHEBI:49298"/>
        <dbReference type="ChEBI" id="CHEBI:64731"/>
        <dbReference type="EC" id="3.5.1.88"/>
    </reaction>
</comment>
<protein>
    <recommendedName>
        <fullName evidence="2">Peptide deformylase</fullName>
        <shortName evidence="2">PDF</shortName>
        <ecNumber evidence="2">3.5.1.88</ecNumber>
    </recommendedName>
    <alternativeName>
        <fullName evidence="2">Polypeptide deformylase</fullName>
    </alternativeName>
</protein>
<feature type="binding site" evidence="2">
    <location>
        <position position="139"/>
    </location>
    <ligand>
        <name>Fe cation</name>
        <dbReference type="ChEBI" id="CHEBI:24875"/>
    </ligand>
</feature>
<comment type="caution">
    <text evidence="4">The sequence shown here is derived from an EMBL/GenBank/DDBJ whole genome shotgun (WGS) entry which is preliminary data.</text>
</comment>
<comment type="similarity">
    <text evidence="1 2">Belongs to the polypeptide deformylase family.</text>
</comment>
<proteinExistence type="inferred from homology"/>
<accession>A0A398D338</accession>
<evidence type="ECO:0000256" key="2">
    <source>
        <dbReference type="HAMAP-Rule" id="MF_00163"/>
    </source>
</evidence>
<dbReference type="CDD" id="cd00487">
    <property type="entry name" value="Pep_deformylase"/>
    <property type="match status" value="1"/>
</dbReference>
<sequence length="178" mass="19672">MPPSGYTSYMKIVLIGSPILRKKAQPIRKVTSELVHLAESMEDLMKPIGVGLAAPQVGLSQAFFIYDVGEGLHIVVNPQILDRKGSATDEEGCLSIPGVYAPVDRATEITLSYLDQRGKRRIHRYVDFEARVIQHEFDHLQGMLFVDRITDPSTISVQEGSPVGAALTQTIREKGQQL</sequence>
<feature type="binding site" evidence="2">
    <location>
        <position position="135"/>
    </location>
    <ligand>
        <name>Fe cation</name>
        <dbReference type="ChEBI" id="CHEBI:24875"/>
    </ligand>
</feature>
<dbReference type="HAMAP" id="MF_00163">
    <property type="entry name" value="Pep_deformylase"/>
    <property type="match status" value="1"/>
</dbReference>
<keyword evidence="2" id="KW-0479">Metal-binding</keyword>
<dbReference type="PRINTS" id="PR01576">
    <property type="entry name" value="PDEFORMYLASE"/>
</dbReference>
<dbReference type="PIRSF" id="PIRSF004749">
    <property type="entry name" value="Pep_def"/>
    <property type="match status" value="1"/>
</dbReference>